<dbReference type="Proteomes" id="UP000427281">
    <property type="component" value="Chromosome"/>
</dbReference>
<organism evidence="4 5">
    <name type="scientific">Gimesia benthica</name>
    <dbReference type="NCBI Taxonomy" id="2608982"/>
    <lineage>
        <taxon>Bacteria</taxon>
        <taxon>Pseudomonadati</taxon>
        <taxon>Planctomycetota</taxon>
        <taxon>Planctomycetia</taxon>
        <taxon>Planctomycetales</taxon>
        <taxon>Planctomycetaceae</taxon>
        <taxon>Gimesia</taxon>
    </lineage>
</organism>
<keyword evidence="5" id="KW-1185">Reference proteome</keyword>
<dbReference type="InterPro" id="IPR013762">
    <property type="entry name" value="Integrase-like_cat_sf"/>
</dbReference>
<feature type="region of interest" description="Disordered" evidence="2">
    <location>
        <begin position="1"/>
        <end position="51"/>
    </location>
</feature>
<name>A0A6I6AKJ2_9PLAN</name>
<dbReference type="Gene3D" id="1.10.443.10">
    <property type="entry name" value="Intergrase catalytic core"/>
    <property type="match status" value="1"/>
</dbReference>
<evidence type="ECO:0000313" key="5">
    <source>
        <dbReference type="Proteomes" id="UP000427281"/>
    </source>
</evidence>
<reference evidence="4 5" key="1">
    <citation type="submission" date="2019-09" db="EMBL/GenBank/DDBJ databases">
        <title>Gimesia benthica sp. nov., a novel bacterium isolated from deep-sea water of the Northwest Indian Ocean.</title>
        <authorList>
            <person name="Dai X."/>
        </authorList>
    </citation>
    <scope>NUCLEOTIDE SEQUENCE [LARGE SCALE GENOMIC DNA]</scope>
    <source>
        <strain evidence="4 5">E7</strain>
    </source>
</reference>
<dbReference type="InterPro" id="IPR002104">
    <property type="entry name" value="Integrase_catalytic"/>
</dbReference>
<protein>
    <submittedName>
        <fullName evidence="4">Phage integrase family protein</fullName>
    </submittedName>
</protein>
<sequence>MSTDVQNNSNQPYREKECQDPTPNDSLETARKSPSKSRKMVRSKLMGDHTHETRVGVNVHIYERDGKYLARGRFERRPFGETLGTDPQEAKSKLRELLHRLDSGTFVPPSDARKQILKTRRIPNLTLRELCDRFLIEKRKVCGEQTARTYYNRLSPYLDFSELARSLKRWPTALSLDRDFALESLEYLFNRKITRNGSANAPTKLMSSRHIKHCGDTLRMALNWACRADVRNLPPDFVNPITHELFEKSFSKDPLRDCVFPLERRIKLLKAMDDWQFMSLSILLVLPIRLEDVAGLLVSDVDFEKQQVHFGTRLGGSDFNKGKVDVQFPLPDELMPLLQTLVGERVEGPLFLNRKTCQGKTSRKYTFNSTPDLEQQYQDELAKLPKGKVRNSQDRKAAFRDFLNKAGGVTSAYVGKQLRQVIGKDEPGKPYDLRGSITQEMKEAGIPLLELRYLTEHTVNDIINVYSPLNPKQEIVKYYNKISPLLDAIKTRTEQLVTSKISACQSRSNPVQDTLPEGGQNV</sequence>
<accession>A0A6I6AKJ2</accession>
<feature type="compositionally biased region" description="Polar residues" evidence="2">
    <location>
        <begin position="1"/>
        <end position="12"/>
    </location>
</feature>
<evidence type="ECO:0000256" key="2">
    <source>
        <dbReference type="SAM" id="MobiDB-lite"/>
    </source>
</evidence>
<evidence type="ECO:0000259" key="3">
    <source>
        <dbReference type="Pfam" id="PF00589"/>
    </source>
</evidence>
<dbReference type="GO" id="GO:0003677">
    <property type="term" value="F:DNA binding"/>
    <property type="evidence" value="ECO:0007669"/>
    <property type="project" value="InterPro"/>
</dbReference>
<dbReference type="EMBL" id="CP043930">
    <property type="protein sequence ID" value="QGQ25601.1"/>
    <property type="molecule type" value="Genomic_DNA"/>
</dbReference>
<dbReference type="AlphaFoldDB" id="A0A6I6AKJ2"/>
<dbReference type="InterPro" id="IPR011010">
    <property type="entry name" value="DNA_brk_join_enz"/>
</dbReference>
<evidence type="ECO:0000313" key="4">
    <source>
        <dbReference type="EMBL" id="QGQ25601.1"/>
    </source>
</evidence>
<keyword evidence="1" id="KW-0233">DNA recombination</keyword>
<dbReference type="GO" id="GO:0015074">
    <property type="term" value="P:DNA integration"/>
    <property type="evidence" value="ECO:0007669"/>
    <property type="project" value="InterPro"/>
</dbReference>
<dbReference type="GO" id="GO:0006310">
    <property type="term" value="P:DNA recombination"/>
    <property type="evidence" value="ECO:0007669"/>
    <property type="project" value="UniProtKB-KW"/>
</dbReference>
<gene>
    <name evidence="4" type="ORF">F1728_24240</name>
</gene>
<proteinExistence type="predicted"/>
<dbReference type="Pfam" id="PF00589">
    <property type="entry name" value="Phage_integrase"/>
    <property type="match status" value="1"/>
</dbReference>
<feature type="compositionally biased region" description="Basic residues" evidence="2">
    <location>
        <begin position="33"/>
        <end position="42"/>
    </location>
</feature>
<dbReference type="RefSeq" id="WP_155366253.1">
    <property type="nucleotide sequence ID" value="NZ_CP043930.1"/>
</dbReference>
<dbReference type="KEGG" id="gim:F1728_24240"/>
<evidence type="ECO:0000256" key="1">
    <source>
        <dbReference type="ARBA" id="ARBA00023172"/>
    </source>
</evidence>
<dbReference type="SUPFAM" id="SSF56349">
    <property type="entry name" value="DNA breaking-rejoining enzymes"/>
    <property type="match status" value="1"/>
</dbReference>
<feature type="domain" description="Tyr recombinase" evidence="3">
    <location>
        <begin position="276"/>
        <end position="470"/>
    </location>
</feature>